<keyword evidence="2" id="KW-1185">Reference proteome</keyword>
<sequence length="130" mass="12826">MTMRDLKSNLDPAHSLAPAVRTAGATGSAVDLRGFDAASVLVHAGAYTDGTHTPGLEASADGIAYDDVAAGHLIGAFAAISSGAGANTVQQVGYAGPARYLRAKLTIAGATGGAAAGITILRHRTARAGV</sequence>
<gene>
    <name evidence="1" type="ORF">DKG75_19520</name>
</gene>
<dbReference type="AlphaFoldDB" id="A0A317DXN0"/>
<dbReference type="EMBL" id="QGLF01000005">
    <property type="protein sequence ID" value="PWR19144.1"/>
    <property type="molecule type" value="Genomic_DNA"/>
</dbReference>
<dbReference type="Proteomes" id="UP000246077">
    <property type="component" value="Unassembled WGS sequence"/>
</dbReference>
<reference evidence="2" key="1">
    <citation type="submission" date="2018-05" db="EMBL/GenBank/DDBJ databases">
        <title>Zavarzinia sp. HR-AS.</title>
        <authorList>
            <person name="Lee Y."/>
            <person name="Jeon C.O."/>
        </authorList>
    </citation>
    <scope>NUCLEOTIDE SEQUENCE [LARGE SCALE GENOMIC DNA]</scope>
    <source>
        <strain evidence="2">DSM 1231</strain>
    </source>
</reference>
<protein>
    <recommendedName>
        <fullName evidence="3">Head decoration protein</fullName>
    </recommendedName>
</protein>
<proteinExistence type="predicted"/>
<name>A0A317DXN0_9PROT</name>
<evidence type="ECO:0000313" key="1">
    <source>
        <dbReference type="EMBL" id="PWR19144.1"/>
    </source>
</evidence>
<dbReference type="RefSeq" id="WP_109922828.1">
    <property type="nucleotide sequence ID" value="NZ_QGLF01000005.1"/>
</dbReference>
<evidence type="ECO:0008006" key="3">
    <source>
        <dbReference type="Google" id="ProtNLM"/>
    </source>
</evidence>
<accession>A0A317DXN0</accession>
<dbReference type="OrthoDB" id="5464931at2"/>
<comment type="caution">
    <text evidence="1">The sequence shown here is derived from an EMBL/GenBank/DDBJ whole genome shotgun (WGS) entry which is preliminary data.</text>
</comment>
<evidence type="ECO:0000313" key="2">
    <source>
        <dbReference type="Proteomes" id="UP000246077"/>
    </source>
</evidence>
<organism evidence="1 2">
    <name type="scientific">Zavarzinia compransoris</name>
    <dbReference type="NCBI Taxonomy" id="1264899"/>
    <lineage>
        <taxon>Bacteria</taxon>
        <taxon>Pseudomonadati</taxon>
        <taxon>Pseudomonadota</taxon>
        <taxon>Alphaproteobacteria</taxon>
        <taxon>Rhodospirillales</taxon>
        <taxon>Zavarziniaceae</taxon>
        <taxon>Zavarzinia</taxon>
    </lineage>
</organism>